<evidence type="ECO:0008006" key="4">
    <source>
        <dbReference type="Google" id="ProtNLM"/>
    </source>
</evidence>
<evidence type="ECO:0000313" key="2">
    <source>
        <dbReference type="EMBL" id="MEB3052128.1"/>
    </source>
</evidence>
<feature type="region of interest" description="Disordered" evidence="1">
    <location>
        <begin position="112"/>
        <end position="133"/>
    </location>
</feature>
<comment type="caution">
    <text evidence="2">The sequence shown here is derived from an EMBL/GenBank/DDBJ whole genome shotgun (WGS) entry which is preliminary data.</text>
</comment>
<dbReference type="EMBL" id="JAYJJT010000035">
    <property type="protein sequence ID" value="MEB3052128.1"/>
    <property type="molecule type" value="Genomic_DNA"/>
</dbReference>
<sequence length="182" mass="18732">MARSHGLGHGHIGGICDALTSTGIDPQQWTGRQLVDALSRQMADTGWSWPDRIDRPGAFLAYRLRHLPAPQPVAPTPTAPQYVPDAPVAVATAEQRAQHLATMAAALTRGGHAKGGGAYGAATSQDNSRGPGRGAQLLQAIRTGARASAAEAPAAPAVDTRTRSAGAAAARQALIAARLRVD</sequence>
<name>A0ABU5YPX7_9MYCO</name>
<gene>
    <name evidence="2" type="ORF">KV112_20675</name>
</gene>
<evidence type="ECO:0000256" key="1">
    <source>
        <dbReference type="SAM" id="MobiDB-lite"/>
    </source>
</evidence>
<evidence type="ECO:0000313" key="3">
    <source>
        <dbReference type="Proteomes" id="UP001299046"/>
    </source>
</evidence>
<organism evidence="2 3">
    <name type="scientific">[Mycobacterium] zoologicum</name>
    <dbReference type="NCBI Taxonomy" id="2872311"/>
    <lineage>
        <taxon>Bacteria</taxon>
        <taxon>Bacillati</taxon>
        <taxon>Actinomycetota</taxon>
        <taxon>Actinomycetes</taxon>
        <taxon>Mycobacteriales</taxon>
        <taxon>Mycobacteriaceae</taxon>
        <taxon>Mycolicibacter</taxon>
    </lineage>
</organism>
<keyword evidence="3" id="KW-1185">Reference proteome</keyword>
<protein>
    <recommendedName>
        <fullName evidence="4">Replication protein</fullName>
    </recommendedName>
</protein>
<dbReference type="Proteomes" id="UP001299046">
    <property type="component" value="Unassembled WGS sequence"/>
</dbReference>
<proteinExistence type="predicted"/>
<accession>A0ABU5YPX7</accession>
<reference evidence="2 3" key="1">
    <citation type="submission" date="2023-12" db="EMBL/GenBank/DDBJ databases">
        <title>Description of new species of Mycobacterium terrae complex isolated from sewage at the Sao Paulo Zoological Park Foundation in Brazil.</title>
        <authorList>
            <person name="Romagnoli C.L."/>
            <person name="Conceicao E.C."/>
            <person name="Machado E."/>
            <person name="Barreto L.B.P.F."/>
            <person name="Sharma A."/>
            <person name="Silva N.M."/>
            <person name="Marques L.E."/>
            <person name="Juliana M.A."/>
            <person name="Lourenco M.C.S."/>
            <person name="Digiampietri L.A."/>
            <person name="Suffys P.N."/>
            <person name="Viana-Niero C."/>
        </authorList>
    </citation>
    <scope>NUCLEOTIDE SEQUENCE [LARGE SCALE GENOMIC DNA]</scope>
    <source>
        <strain evidence="2 3">MYC123</strain>
    </source>
</reference>
<dbReference type="RefSeq" id="WP_329800046.1">
    <property type="nucleotide sequence ID" value="NZ_JAYJJT010000035.1"/>
</dbReference>